<dbReference type="OrthoDB" id="6893915at2"/>
<gene>
    <name evidence="1" type="ORF">BBI10_00780</name>
</gene>
<dbReference type="Proteomes" id="UP000095143">
    <property type="component" value="Unassembled WGS sequence"/>
</dbReference>
<proteinExistence type="predicted"/>
<evidence type="ECO:0000313" key="2">
    <source>
        <dbReference type="Proteomes" id="UP000095143"/>
    </source>
</evidence>
<dbReference type="AlphaFoldDB" id="A0A1C2EFY2"/>
<comment type="caution">
    <text evidence="1">The sequence shown here is derived from an EMBL/GenBank/DDBJ whole genome shotgun (WGS) entry which is preliminary data.</text>
</comment>
<organism evidence="1 2">
    <name type="scientific">Pseudomonas graminis</name>
    <dbReference type="NCBI Taxonomy" id="158627"/>
    <lineage>
        <taxon>Bacteria</taxon>
        <taxon>Pseudomonadati</taxon>
        <taxon>Pseudomonadota</taxon>
        <taxon>Gammaproteobacteria</taxon>
        <taxon>Pseudomonadales</taxon>
        <taxon>Pseudomonadaceae</taxon>
        <taxon>Pseudomonas</taxon>
    </lineage>
</organism>
<dbReference type="RefSeq" id="WP_065986121.1">
    <property type="nucleotide sequence ID" value="NZ_MDEN01000043.1"/>
</dbReference>
<protein>
    <submittedName>
        <fullName evidence="1">Uncharacterized protein</fullName>
    </submittedName>
</protein>
<evidence type="ECO:0000313" key="1">
    <source>
        <dbReference type="EMBL" id="OCX25817.1"/>
    </source>
</evidence>
<dbReference type="EMBL" id="MDEN01000043">
    <property type="protein sequence ID" value="OCX25817.1"/>
    <property type="molecule type" value="Genomic_DNA"/>
</dbReference>
<sequence>MSDRTYPYTAWLLTRNFQLLEVELVDQGFANSAYDRTDKGRNYHVDELFLTKARAIAFGEAKLAALAKELERRQRGLLKRRLELQRCK</sequence>
<accession>A0A1C2EFY2</accession>
<reference evidence="1 2" key="1">
    <citation type="submission" date="2016-08" db="EMBL/GenBank/DDBJ databases">
        <title>Whole genome sequence of Pseudomonas graminis strain UASWS1507, a potential biological control agent for agriculture.</title>
        <authorList>
            <person name="Crovadore J."/>
            <person name="Calmin G."/>
            <person name="Chablais R."/>
            <person name="Cochard B."/>
            <person name="Lefort F."/>
        </authorList>
    </citation>
    <scope>NUCLEOTIDE SEQUENCE [LARGE SCALE GENOMIC DNA]</scope>
    <source>
        <strain evidence="1 2">UASWS1507</strain>
    </source>
</reference>
<name>A0A1C2EFY2_9PSED</name>